<reference evidence="2" key="1">
    <citation type="submission" date="2017-09" db="EMBL/GenBank/DDBJ databases">
        <title>Depth-based differentiation of microbial function through sediment-hosted aquifers and enrichment of novel symbionts in the deep terrestrial subsurface.</title>
        <authorList>
            <person name="Probst A.J."/>
            <person name="Ladd B."/>
            <person name="Jarett J.K."/>
            <person name="Geller-Mcgrath D.E."/>
            <person name="Sieber C.M.K."/>
            <person name="Emerson J.B."/>
            <person name="Anantharaman K."/>
            <person name="Thomas B.C."/>
            <person name="Malmstrom R."/>
            <person name="Stieglmeier M."/>
            <person name="Klingl A."/>
            <person name="Woyke T."/>
            <person name="Ryan C.M."/>
            <person name="Banfield J.F."/>
        </authorList>
    </citation>
    <scope>NUCLEOTIDE SEQUENCE [LARGE SCALE GENOMIC DNA]</scope>
</reference>
<evidence type="ECO:0000313" key="1">
    <source>
        <dbReference type="EMBL" id="PIY72191.1"/>
    </source>
</evidence>
<dbReference type="Proteomes" id="UP000229401">
    <property type="component" value="Unassembled WGS sequence"/>
</dbReference>
<sequence>MAHNKNDYDELEQYDYSDGEYLEKVVDKYSPLVGLFLVNFSILEQDLNLAIADFMHDDCHETGFVIIEKLTTSNKIELFYKMYVRLESFKDKKNKEVLDKIKKQLETLNSFRNNIVHANWQSLTKGGFVRTKIVVDNQEGYVKFKKVKITPKIIRQKIKEIEKLINQIDKYKENAFQF</sequence>
<dbReference type="AlphaFoldDB" id="A0A2M7QJT9"/>
<organism evidence="1 2">
    <name type="scientific">Candidatus Roizmanbacteria bacterium CG_4_10_14_0_8_um_filter_33_9</name>
    <dbReference type="NCBI Taxonomy" id="1974826"/>
    <lineage>
        <taxon>Bacteria</taxon>
        <taxon>Candidatus Roizmaniibacteriota</taxon>
    </lineage>
</organism>
<evidence type="ECO:0008006" key="3">
    <source>
        <dbReference type="Google" id="ProtNLM"/>
    </source>
</evidence>
<proteinExistence type="predicted"/>
<accession>A0A2M7QJT9</accession>
<gene>
    <name evidence="1" type="ORF">COY87_02255</name>
</gene>
<name>A0A2M7QJT9_9BACT</name>
<evidence type="ECO:0000313" key="2">
    <source>
        <dbReference type="Proteomes" id="UP000229401"/>
    </source>
</evidence>
<protein>
    <recommendedName>
        <fullName evidence="3">RiboL-PSP-HEPN domain-containing protein</fullName>
    </recommendedName>
</protein>
<comment type="caution">
    <text evidence="1">The sequence shown here is derived from an EMBL/GenBank/DDBJ whole genome shotgun (WGS) entry which is preliminary data.</text>
</comment>
<dbReference type="EMBL" id="PFLI01000072">
    <property type="protein sequence ID" value="PIY72191.1"/>
    <property type="molecule type" value="Genomic_DNA"/>
</dbReference>